<dbReference type="GO" id="GO:0010389">
    <property type="term" value="P:regulation of G2/M transition of mitotic cell cycle"/>
    <property type="evidence" value="ECO:0007669"/>
    <property type="project" value="TreeGrafter"/>
</dbReference>
<evidence type="ECO:0000256" key="8">
    <source>
        <dbReference type="ARBA" id="ARBA00038543"/>
    </source>
</evidence>
<evidence type="ECO:0000256" key="5">
    <source>
        <dbReference type="ARBA" id="ARBA00022741"/>
    </source>
</evidence>
<dbReference type="OrthoDB" id="159150at2759"/>
<evidence type="ECO:0000256" key="3">
    <source>
        <dbReference type="ARBA" id="ARBA00022527"/>
    </source>
</evidence>
<dbReference type="Gene3D" id="1.10.510.10">
    <property type="entry name" value="Transferase(Phosphotransferase) domain 1"/>
    <property type="match status" value="2"/>
</dbReference>
<dbReference type="SMART" id="SM00220">
    <property type="entry name" value="S_TKc"/>
    <property type="match status" value="1"/>
</dbReference>
<keyword evidence="4" id="KW-0808">Transferase</keyword>
<dbReference type="InterPro" id="IPR008271">
    <property type="entry name" value="Ser/Thr_kinase_AS"/>
</dbReference>
<dbReference type="GO" id="GO:0005634">
    <property type="term" value="C:nucleus"/>
    <property type="evidence" value="ECO:0007669"/>
    <property type="project" value="TreeGrafter"/>
</dbReference>
<dbReference type="GO" id="GO:0000307">
    <property type="term" value="C:cyclin-dependent protein kinase holoenzyme complex"/>
    <property type="evidence" value="ECO:0007669"/>
    <property type="project" value="TreeGrafter"/>
</dbReference>
<dbReference type="EMBL" id="CCYD01003042">
    <property type="protein sequence ID" value="CEG49035.1"/>
    <property type="molecule type" value="Genomic_DNA"/>
</dbReference>
<keyword evidence="14" id="KW-1185">Reference proteome</keyword>
<dbReference type="RefSeq" id="XP_024585404.1">
    <property type="nucleotide sequence ID" value="XM_024720180.1"/>
</dbReference>
<dbReference type="GO" id="GO:0000082">
    <property type="term" value="P:G1/S transition of mitotic cell cycle"/>
    <property type="evidence" value="ECO:0007669"/>
    <property type="project" value="TreeGrafter"/>
</dbReference>
<accession>A0A0N7L868</accession>
<dbReference type="EC" id="2.7.11.22" evidence="2"/>
<evidence type="ECO:0000256" key="9">
    <source>
        <dbReference type="ARBA" id="ARBA00039612"/>
    </source>
</evidence>
<dbReference type="AlphaFoldDB" id="A0A0N7L868"/>
<evidence type="ECO:0000256" key="10">
    <source>
        <dbReference type="ARBA" id="ARBA00041902"/>
    </source>
</evidence>
<dbReference type="GeneID" id="36401880"/>
<dbReference type="GO" id="GO:0005524">
    <property type="term" value="F:ATP binding"/>
    <property type="evidence" value="ECO:0007669"/>
    <property type="project" value="UniProtKB-KW"/>
</dbReference>
<evidence type="ECO:0000256" key="2">
    <source>
        <dbReference type="ARBA" id="ARBA00012425"/>
    </source>
</evidence>
<dbReference type="InterPro" id="IPR000719">
    <property type="entry name" value="Prot_kinase_dom"/>
</dbReference>
<comment type="similarity">
    <text evidence="1">Belongs to the protein kinase superfamily. CMGC Ser/Thr protein kinase family. CDC2/CDKX subfamily.</text>
</comment>
<keyword evidence="3" id="KW-0723">Serine/threonine-protein kinase</keyword>
<comment type="subunit">
    <text evidence="8">May form a complex composed of at least the catalytic subunit CRK2 and a cyclin.</text>
</comment>
<evidence type="ECO:0000256" key="6">
    <source>
        <dbReference type="ARBA" id="ARBA00022777"/>
    </source>
</evidence>
<dbReference type="STRING" id="4781.A0A0N7L868"/>
<dbReference type="Proteomes" id="UP000054928">
    <property type="component" value="Unassembled WGS sequence"/>
</dbReference>
<evidence type="ECO:0000256" key="4">
    <source>
        <dbReference type="ARBA" id="ARBA00022679"/>
    </source>
</evidence>
<evidence type="ECO:0000313" key="13">
    <source>
        <dbReference type="EMBL" id="CEG49035.1"/>
    </source>
</evidence>
<dbReference type="GO" id="GO:0010468">
    <property type="term" value="P:regulation of gene expression"/>
    <property type="evidence" value="ECO:0007669"/>
    <property type="project" value="TreeGrafter"/>
</dbReference>
<reference evidence="14" key="1">
    <citation type="submission" date="2014-09" db="EMBL/GenBank/DDBJ databases">
        <authorList>
            <person name="Sharma Rahul"/>
            <person name="Thines Marco"/>
        </authorList>
    </citation>
    <scope>NUCLEOTIDE SEQUENCE [LARGE SCALE GENOMIC DNA]</scope>
</reference>
<protein>
    <recommendedName>
        <fullName evidence="9">Cyclin-dependent kinase 2 homolog</fullName>
        <ecNumber evidence="2">2.7.11.22</ecNumber>
    </recommendedName>
    <alternativeName>
        <fullName evidence="10">Cell division control protein 2 homolog</fullName>
    </alternativeName>
    <alternativeName>
        <fullName evidence="11">cdc2-related kinase 2</fullName>
    </alternativeName>
</protein>
<keyword evidence="7" id="KW-0067">ATP-binding</keyword>
<keyword evidence="5" id="KW-0547">Nucleotide-binding</keyword>
<feature type="domain" description="Protein kinase" evidence="12">
    <location>
        <begin position="1"/>
        <end position="147"/>
    </location>
</feature>
<dbReference type="GO" id="GO:0004693">
    <property type="term" value="F:cyclin-dependent protein serine/threonine kinase activity"/>
    <property type="evidence" value="ECO:0007669"/>
    <property type="project" value="UniProtKB-EC"/>
</dbReference>
<evidence type="ECO:0000256" key="7">
    <source>
        <dbReference type="ARBA" id="ARBA00022840"/>
    </source>
</evidence>
<dbReference type="GO" id="GO:0030332">
    <property type="term" value="F:cyclin binding"/>
    <property type="evidence" value="ECO:0007669"/>
    <property type="project" value="TreeGrafter"/>
</dbReference>
<keyword evidence="6 13" id="KW-0418">Kinase</keyword>
<evidence type="ECO:0000259" key="12">
    <source>
        <dbReference type="SMART" id="SM00220"/>
    </source>
</evidence>
<dbReference type="GO" id="GO:0005737">
    <property type="term" value="C:cytoplasm"/>
    <property type="evidence" value="ECO:0007669"/>
    <property type="project" value="TreeGrafter"/>
</dbReference>
<dbReference type="PANTHER" id="PTHR24056">
    <property type="entry name" value="CELL DIVISION PROTEIN KINASE"/>
    <property type="match status" value="1"/>
</dbReference>
<dbReference type="PANTHER" id="PTHR24056:SF254">
    <property type="entry name" value="CYCLIN-DEPENDENT KINASE 2"/>
    <property type="match status" value="1"/>
</dbReference>
<dbReference type="SUPFAM" id="SSF56112">
    <property type="entry name" value="Protein kinase-like (PK-like)"/>
    <property type="match status" value="1"/>
</dbReference>
<evidence type="ECO:0000256" key="11">
    <source>
        <dbReference type="ARBA" id="ARBA00042858"/>
    </source>
</evidence>
<evidence type="ECO:0000313" key="14">
    <source>
        <dbReference type="Proteomes" id="UP000054928"/>
    </source>
</evidence>
<evidence type="ECO:0000256" key="1">
    <source>
        <dbReference type="ARBA" id="ARBA00006485"/>
    </source>
</evidence>
<dbReference type="InterPro" id="IPR011009">
    <property type="entry name" value="Kinase-like_dom_sf"/>
</dbReference>
<sequence length="151" mass="16727">MDSDLEALIGATESVPNLDIAQLKAYSNMLLLGVLNTRGILHRDLKPNNFLLTKKMNMVSKLTCADGSSDIDQTSEIFAVLGSSNENGWHDAGELPLYLRFQDTNLIPLVKHFPMLSAAVVDLLSQMLELNPKKRISVKMALQHQFFSRGA</sequence>
<dbReference type="GO" id="GO:0007165">
    <property type="term" value="P:signal transduction"/>
    <property type="evidence" value="ECO:0007669"/>
    <property type="project" value="TreeGrafter"/>
</dbReference>
<dbReference type="PROSITE" id="PS00108">
    <property type="entry name" value="PROTEIN_KINASE_ST"/>
    <property type="match status" value="1"/>
</dbReference>
<name>A0A0N7L868_PLAHL</name>
<organism evidence="13 14">
    <name type="scientific">Plasmopara halstedii</name>
    <name type="common">Downy mildew of sunflower</name>
    <dbReference type="NCBI Taxonomy" id="4781"/>
    <lineage>
        <taxon>Eukaryota</taxon>
        <taxon>Sar</taxon>
        <taxon>Stramenopiles</taxon>
        <taxon>Oomycota</taxon>
        <taxon>Peronosporomycetes</taxon>
        <taxon>Peronosporales</taxon>
        <taxon>Peronosporaceae</taxon>
        <taxon>Plasmopara</taxon>
    </lineage>
</organism>
<dbReference type="InterPro" id="IPR050108">
    <property type="entry name" value="CDK"/>
</dbReference>
<proteinExistence type="inferred from homology"/>